<dbReference type="InterPro" id="IPR000719">
    <property type="entry name" value="Prot_kinase_dom"/>
</dbReference>
<evidence type="ECO:0000256" key="9">
    <source>
        <dbReference type="ARBA" id="ARBA00022840"/>
    </source>
</evidence>
<dbReference type="GO" id="GO:0004674">
    <property type="term" value="F:protein serine/threonine kinase activity"/>
    <property type="evidence" value="ECO:0007669"/>
    <property type="project" value="UniProtKB-KW"/>
</dbReference>
<dbReference type="SUPFAM" id="SSF56112">
    <property type="entry name" value="Protein kinase-like (PK-like)"/>
    <property type="match status" value="1"/>
</dbReference>
<feature type="domain" description="EF-hand" evidence="14">
    <location>
        <begin position="804"/>
        <end position="839"/>
    </location>
</feature>
<dbReference type="InterPro" id="IPR050205">
    <property type="entry name" value="CDPK_Ser/Thr_kinases"/>
</dbReference>
<dbReference type="CDD" id="cd05117">
    <property type="entry name" value="STKc_CAMK"/>
    <property type="match status" value="1"/>
</dbReference>
<dbReference type="AlphaFoldDB" id="A0A812N2W3"/>
<feature type="domain" description="EF-hand" evidence="14">
    <location>
        <begin position="875"/>
        <end position="910"/>
    </location>
</feature>
<dbReference type="OrthoDB" id="421570at2759"/>
<keyword evidence="16" id="KW-1185">Reference proteome</keyword>
<keyword evidence="5" id="KW-0677">Repeat</keyword>
<dbReference type="Gene3D" id="1.10.238.10">
    <property type="entry name" value="EF-hand"/>
    <property type="match status" value="2"/>
</dbReference>
<dbReference type="Pfam" id="PF00069">
    <property type="entry name" value="Pkinase"/>
    <property type="match status" value="1"/>
</dbReference>
<dbReference type="Gene3D" id="1.10.510.10">
    <property type="entry name" value="Transferase(Phosphotransferase) domain 1"/>
    <property type="match status" value="1"/>
</dbReference>
<keyword evidence="7" id="KW-0418">Kinase</keyword>
<evidence type="ECO:0000256" key="1">
    <source>
        <dbReference type="ARBA" id="ARBA00001946"/>
    </source>
</evidence>
<feature type="binding site" evidence="11">
    <location>
        <position position="534"/>
    </location>
    <ligand>
        <name>ATP</name>
        <dbReference type="ChEBI" id="CHEBI:30616"/>
    </ligand>
</feature>
<keyword evidence="12" id="KW-0732">Signal</keyword>
<dbReference type="GO" id="GO:0005509">
    <property type="term" value="F:calcium ion binding"/>
    <property type="evidence" value="ECO:0007669"/>
    <property type="project" value="InterPro"/>
</dbReference>
<evidence type="ECO:0000256" key="12">
    <source>
        <dbReference type="SAM" id="SignalP"/>
    </source>
</evidence>
<evidence type="ECO:0000259" key="14">
    <source>
        <dbReference type="PROSITE" id="PS50222"/>
    </source>
</evidence>
<dbReference type="PROSITE" id="PS00107">
    <property type="entry name" value="PROTEIN_KINASE_ATP"/>
    <property type="match status" value="1"/>
</dbReference>
<dbReference type="InterPro" id="IPR002048">
    <property type="entry name" value="EF_hand_dom"/>
</dbReference>
<dbReference type="SMART" id="SM00220">
    <property type="entry name" value="S_TKc"/>
    <property type="match status" value="1"/>
</dbReference>
<dbReference type="Gene3D" id="3.30.200.20">
    <property type="entry name" value="Phosphorylase Kinase, domain 1"/>
    <property type="match status" value="1"/>
</dbReference>
<evidence type="ECO:0000256" key="10">
    <source>
        <dbReference type="ARBA" id="ARBA00024334"/>
    </source>
</evidence>
<comment type="subunit">
    <text evidence="2">Monomer.</text>
</comment>
<keyword evidence="8" id="KW-0106">Calcium</keyword>
<feature type="signal peptide" evidence="12">
    <location>
        <begin position="1"/>
        <end position="18"/>
    </location>
</feature>
<feature type="domain" description="EF-hand" evidence="14">
    <location>
        <begin position="917"/>
        <end position="952"/>
    </location>
</feature>
<sequence>MWLAWWRILPALWGLALGGLEKELEEERERWWNAGHTQVQLWDHSWLTPRLVCGFRFMRVPRASSLQGGIFLPIAGMGMGADEILAAANASGWASGVPKLDSEESEKSEKLMVWTFDGTEFQERALSFYAGGKPPMEDVWLLSLMLAVPASKRNNVLSGSHMMELQCSAMVLLASYLYAEYMAPLVPPAVLLKYFQHTWEVHSREGATESATEMLSHFSSFAPLNLAMEQFQDILHARREAYSCAALGFRVCPKAALAKEAKEAKEVPIIRPLVDVVIVRCREDVSWVLDWLARVLRDEWTPEVAGVQIRLLIYEKCFSTEPSEPSEDPAPSEPTPMTGQQLLDRLLQLGALHLGSMVIDLAEPLGFENVAYVHYCMSAEWRDSDFVFFLHGYPFDHTNEKMIDDVLRSMVQGTYSVPFVHLNIKRLPRIAVEPCLQVLIRPALDAWHGDQVEHFPCECMGQGGGKAFIPRSRDTIVPSQDPLLKASLALPVSRIVHAEITRDFDILPTVLGTGYSGAVCLAEHKSSKRQVAVKQFRKRRLKEHRLKMLKSEVEVYLRLDHPNICRLLHAYEGHRYVWLVMEICSCELYSRLCERKVYCEEDAADVMRQMLQAINYLHSHNIVHRDLKLENWMYGAPTCQDQDRIKLIDFGFSEIIAEDTTLDMPCGTLHYTSPEVLSRKYTKKCDLWSCGVICYMLLMGRPPFRGANNARIARAILEADFPKEGRWEFLSCYAQDFVIRLLQRDVQSRMSAAAALEHPWLKSGGCSPSPEIGVSVLQSLRTFAQGSHLCRAALTILAYSLTSTELEGLEQTFLDFDQSGRGTVTLEQLRDAMQARLDVSSAEVNRIFQRVDFMQKEEIQYTPFVAALLATRVKLHQDKVRDAFDAFDIEGKGFITASSLVQVFNSQLCEGTRRSCISKEEAEQWVREVDFKGNGVIDYPSFLAAMMGRSLRGLPSLEDLADQPTIRVFEESPTGRPRGLTESFTAASTCTIRLREAILDSCDTDSASSEKREGRGRAKSCTGMDECSEKVQIRFLACQVDERYFC</sequence>
<evidence type="ECO:0000256" key="3">
    <source>
        <dbReference type="ARBA" id="ARBA00022527"/>
    </source>
</evidence>
<evidence type="ECO:0000256" key="4">
    <source>
        <dbReference type="ARBA" id="ARBA00022679"/>
    </source>
</evidence>
<evidence type="ECO:0000256" key="8">
    <source>
        <dbReference type="ARBA" id="ARBA00022837"/>
    </source>
</evidence>
<keyword evidence="3" id="KW-0723">Serine/threonine-protein kinase</keyword>
<evidence type="ECO:0000256" key="11">
    <source>
        <dbReference type="PROSITE-ProRule" id="PRU10141"/>
    </source>
</evidence>
<evidence type="ECO:0000256" key="2">
    <source>
        <dbReference type="ARBA" id="ARBA00011245"/>
    </source>
</evidence>
<comment type="cofactor">
    <cofactor evidence="1">
        <name>Mg(2+)</name>
        <dbReference type="ChEBI" id="CHEBI:18420"/>
    </cofactor>
</comment>
<dbReference type="Pfam" id="PF13499">
    <property type="entry name" value="EF-hand_7"/>
    <property type="match status" value="1"/>
</dbReference>
<dbReference type="InterPro" id="IPR011009">
    <property type="entry name" value="Kinase-like_dom_sf"/>
</dbReference>
<dbReference type="InterPro" id="IPR017441">
    <property type="entry name" value="Protein_kinase_ATP_BS"/>
</dbReference>
<comment type="similarity">
    <text evidence="10">Belongs to the protein kinase superfamily. Ser/Thr protein kinase family. CDPK subfamily.</text>
</comment>
<protein>
    <submittedName>
        <fullName evidence="15">CPK2 protein</fullName>
    </submittedName>
</protein>
<dbReference type="PROSITE" id="PS50222">
    <property type="entry name" value="EF_HAND_2"/>
    <property type="match status" value="3"/>
</dbReference>
<evidence type="ECO:0000256" key="5">
    <source>
        <dbReference type="ARBA" id="ARBA00022737"/>
    </source>
</evidence>
<dbReference type="EMBL" id="CAJNDS010001846">
    <property type="protein sequence ID" value="CAE7284664.1"/>
    <property type="molecule type" value="Genomic_DNA"/>
</dbReference>
<dbReference type="Proteomes" id="UP000604046">
    <property type="component" value="Unassembled WGS sequence"/>
</dbReference>
<dbReference type="PANTHER" id="PTHR24349">
    <property type="entry name" value="SERINE/THREONINE-PROTEIN KINASE"/>
    <property type="match status" value="1"/>
</dbReference>
<evidence type="ECO:0000313" key="16">
    <source>
        <dbReference type="Proteomes" id="UP000604046"/>
    </source>
</evidence>
<dbReference type="PROSITE" id="PS50011">
    <property type="entry name" value="PROTEIN_KINASE_DOM"/>
    <property type="match status" value="1"/>
</dbReference>
<dbReference type="InterPro" id="IPR011992">
    <property type="entry name" value="EF-hand-dom_pair"/>
</dbReference>
<feature type="domain" description="Protein kinase" evidence="13">
    <location>
        <begin position="505"/>
        <end position="761"/>
    </location>
</feature>
<dbReference type="SMART" id="SM00054">
    <property type="entry name" value="EFh"/>
    <property type="match status" value="3"/>
</dbReference>
<dbReference type="SUPFAM" id="SSF47473">
    <property type="entry name" value="EF-hand"/>
    <property type="match status" value="1"/>
</dbReference>
<dbReference type="FunFam" id="1.10.238.10:FF:000003">
    <property type="entry name" value="Calmodulin A"/>
    <property type="match status" value="1"/>
</dbReference>
<keyword evidence="6 11" id="KW-0547">Nucleotide-binding</keyword>
<reference evidence="15" key="1">
    <citation type="submission" date="2021-02" db="EMBL/GenBank/DDBJ databases">
        <authorList>
            <person name="Dougan E. K."/>
            <person name="Rhodes N."/>
            <person name="Thang M."/>
            <person name="Chan C."/>
        </authorList>
    </citation>
    <scope>NUCLEOTIDE SEQUENCE</scope>
</reference>
<gene>
    <name evidence="15" type="primary">CPK2</name>
    <name evidence="15" type="ORF">SNAT2548_LOCUS15079</name>
</gene>
<proteinExistence type="inferred from homology"/>
<dbReference type="GO" id="GO:0005524">
    <property type="term" value="F:ATP binding"/>
    <property type="evidence" value="ECO:0007669"/>
    <property type="project" value="UniProtKB-UniRule"/>
</dbReference>
<feature type="chain" id="PRO_5032721485" evidence="12">
    <location>
        <begin position="19"/>
        <end position="1046"/>
    </location>
</feature>
<name>A0A812N2W3_9DINO</name>
<evidence type="ECO:0000259" key="13">
    <source>
        <dbReference type="PROSITE" id="PS50011"/>
    </source>
</evidence>
<keyword evidence="9 11" id="KW-0067">ATP-binding</keyword>
<evidence type="ECO:0000256" key="6">
    <source>
        <dbReference type="ARBA" id="ARBA00022741"/>
    </source>
</evidence>
<comment type="caution">
    <text evidence="15">The sequence shown here is derived from an EMBL/GenBank/DDBJ whole genome shotgun (WGS) entry which is preliminary data.</text>
</comment>
<evidence type="ECO:0000256" key="7">
    <source>
        <dbReference type="ARBA" id="ARBA00022777"/>
    </source>
</evidence>
<accession>A0A812N2W3</accession>
<dbReference type="CDD" id="cd00051">
    <property type="entry name" value="EFh"/>
    <property type="match status" value="1"/>
</dbReference>
<evidence type="ECO:0000313" key="15">
    <source>
        <dbReference type="EMBL" id="CAE7284664.1"/>
    </source>
</evidence>
<keyword evidence="4" id="KW-0808">Transferase</keyword>
<dbReference type="FunFam" id="1.10.510.10:FF:000571">
    <property type="entry name" value="Maternal embryonic leucine zipper kinase"/>
    <property type="match status" value="1"/>
</dbReference>
<organism evidence="15 16">
    <name type="scientific">Symbiodinium natans</name>
    <dbReference type="NCBI Taxonomy" id="878477"/>
    <lineage>
        <taxon>Eukaryota</taxon>
        <taxon>Sar</taxon>
        <taxon>Alveolata</taxon>
        <taxon>Dinophyceae</taxon>
        <taxon>Suessiales</taxon>
        <taxon>Symbiodiniaceae</taxon>
        <taxon>Symbiodinium</taxon>
    </lineage>
</organism>